<dbReference type="Proteomes" id="UP001501725">
    <property type="component" value="Unassembled WGS sequence"/>
</dbReference>
<evidence type="ECO:0000259" key="1">
    <source>
        <dbReference type="Pfam" id="PF12867"/>
    </source>
</evidence>
<dbReference type="SUPFAM" id="SSF109854">
    <property type="entry name" value="DinB/YfiT-like putative metalloenzymes"/>
    <property type="match status" value="1"/>
</dbReference>
<name>A0ABP8G3U6_9BACT</name>
<feature type="domain" description="DinB-like" evidence="1">
    <location>
        <begin position="34"/>
        <end position="177"/>
    </location>
</feature>
<evidence type="ECO:0000313" key="2">
    <source>
        <dbReference type="EMBL" id="GAA4316817.1"/>
    </source>
</evidence>
<dbReference type="InterPro" id="IPR024775">
    <property type="entry name" value="DinB-like"/>
</dbReference>
<dbReference type="Gene3D" id="1.20.120.450">
    <property type="entry name" value="dinb family like domain"/>
    <property type="match status" value="1"/>
</dbReference>
<gene>
    <name evidence="2" type="ORF">GCM10023184_00190</name>
</gene>
<comment type="caution">
    <text evidence="2">The sequence shown here is derived from an EMBL/GenBank/DDBJ whole genome shotgun (WGS) entry which is preliminary data.</text>
</comment>
<reference evidence="3" key="1">
    <citation type="journal article" date="2019" name="Int. J. Syst. Evol. Microbiol.">
        <title>The Global Catalogue of Microorganisms (GCM) 10K type strain sequencing project: providing services to taxonomists for standard genome sequencing and annotation.</title>
        <authorList>
            <consortium name="The Broad Institute Genomics Platform"/>
            <consortium name="The Broad Institute Genome Sequencing Center for Infectious Disease"/>
            <person name="Wu L."/>
            <person name="Ma J."/>
        </authorList>
    </citation>
    <scope>NUCLEOTIDE SEQUENCE [LARGE SCALE GENOMIC DNA]</scope>
    <source>
        <strain evidence="3">JCM 17919</strain>
    </source>
</reference>
<dbReference type="EMBL" id="BAABGY010000001">
    <property type="protein sequence ID" value="GAA4316817.1"/>
    <property type="molecule type" value="Genomic_DNA"/>
</dbReference>
<protein>
    <recommendedName>
        <fullName evidence="1">DinB-like domain-containing protein</fullName>
    </recommendedName>
</protein>
<organism evidence="2 3">
    <name type="scientific">Flaviaesturariibacter amylovorans</name>
    <dbReference type="NCBI Taxonomy" id="1084520"/>
    <lineage>
        <taxon>Bacteria</taxon>
        <taxon>Pseudomonadati</taxon>
        <taxon>Bacteroidota</taxon>
        <taxon>Chitinophagia</taxon>
        <taxon>Chitinophagales</taxon>
        <taxon>Chitinophagaceae</taxon>
        <taxon>Flaviaestuariibacter</taxon>
    </lineage>
</organism>
<proteinExistence type="predicted"/>
<keyword evidence="3" id="KW-1185">Reference proteome</keyword>
<evidence type="ECO:0000313" key="3">
    <source>
        <dbReference type="Proteomes" id="UP001501725"/>
    </source>
</evidence>
<dbReference type="Pfam" id="PF12867">
    <property type="entry name" value="DinB_2"/>
    <property type="match status" value="1"/>
</dbReference>
<sequence length="193" mass="21914">MRVQTVIEDIRNSLVSSFSSIDAWFDKEAGVRSYKPQNGGWSINEVLEHIALTNHFLLILIDKGARKALDNASRVNVEDAVKDYEFHRDRLDEVGIHKSFDWIRPEHMEPKGGKSLTEVRQELNGQLERCLGHLQNLGKGEGVLYRTTMSVNGLGKIDVYEYIYFLAQHGQRHITQMHKVEAEYQAGASSTSA</sequence>
<dbReference type="InterPro" id="IPR034660">
    <property type="entry name" value="DinB/YfiT-like"/>
</dbReference>
<dbReference type="RefSeq" id="WP_345252536.1">
    <property type="nucleotide sequence ID" value="NZ_BAABGY010000001.1"/>
</dbReference>
<accession>A0ABP8G3U6</accession>